<evidence type="ECO:0000313" key="1">
    <source>
        <dbReference type="EMBL" id="CAG8697082.1"/>
    </source>
</evidence>
<proteinExistence type="predicted"/>
<protein>
    <submittedName>
        <fullName evidence="1">3445_t:CDS:1</fullName>
    </submittedName>
</protein>
<organism evidence="1 2">
    <name type="scientific">Acaulospora colombiana</name>
    <dbReference type="NCBI Taxonomy" id="27376"/>
    <lineage>
        <taxon>Eukaryota</taxon>
        <taxon>Fungi</taxon>
        <taxon>Fungi incertae sedis</taxon>
        <taxon>Mucoromycota</taxon>
        <taxon>Glomeromycotina</taxon>
        <taxon>Glomeromycetes</taxon>
        <taxon>Diversisporales</taxon>
        <taxon>Acaulosporaceae</taxon>
        <taxon>Acaulospora</taxon>
    </lineage>
</organism>
<accession>A0ACA9P8X3</accession>
<comment type="caution">
    <text evidence="1">The sequence shown here is derived from an EMBL/GenBank/DDBJ whole genome shotgun (WGS) entry which is preliminary data.</text>
</comment>
<evidence type="ECO:0000313" key="2">
    <source>
        <dbReference type="Proteomes" id="UP000789525"/>
    </source>
</evidence>
<gene>
    <name evidence="1" type="ORF">ACOLOM_LOCUS10072</name>
</gene>
<keyword evidence="2" id="KW-1185">Reference proteome</keyword>
<name>A0ACA9P8X3_9GLOM</name>
<feature type="non-terminal residue" evidence="1">
    <location>
        <position position="123"/>
    </location>
</feature>
<sequence>EYSVFHFTVLAAAKNVSHEAFSNLKEKIPPWVKVQEVLQTINNNDSVYKEISISITEIIKPVVEHIDFKRINAKILSKIIEPLNIVPSSKIADSYRSLACLEAPPTSFYGIPLFMWDQNCYVQ</sequence>
<dbReference type="EMBL" id="CAJVPT010031276">
    <property type="protein sequence ID" value="CAG8697082.1"/>
    <property type="molecule type" value="Genomic_DNA"/>
</dbReference>
<reference evidence="1" key="1">
    <citation type="submission" date="2021-06" db="EMBL/GenBank/DDBJ databases">
        <authorList>
            <person name="Kallberg Y."/>
            <person name="Tangrot J."/>
            <person name="Rosling A."/>
        </authorList>
    </citation>
    <scope>NUCLEOTIDE SEQUENCE</scope>
    <source>
        <strain evidence="1">CL356</strain>
    </source>
</reference>
<dbReference type="Proteomes" id="UP000789525">
    <property type="component" value="Unassembled WGS sequence"/>
</dbReference>
<feature type="non-terminal residue" evidence="1">
    <location>
        <position position="1"/>
    </location>
</feature>